<dbReference type="InterPro" id="IPR036682">
    <property type="entry name" value="OS_D_A10/PebIII_sf"/>
</dbReference>
<dbReference type="EMBL" id="JARPUR010000001">
    <property type="protein sequence ID" value="KAK4885669.1"/>
    <property type="molecule type" value="Genomic_DNA"/>
</dbReference>
<evidence type="ECO:0000313" key="2">
    <source>
        <dbReference type="EMBL" id="KAK4885669.1"/>
    </source>
</evidence>
<name>A0AAN7PGH0_9COLE</name>
<proteinExistence type="predicted"/>
<evidence type="ECO:0000313" key="3">
    <source>
        <dbReference type="Proteomes" id="UP001353858"/>
    </source>
</evidence>
<gene>
    <name evidence="2" type="ORF">RN001_001940</name>
</gene>
<feature type="chain" id="PRO_5042875843" description="Chemosensory protein" evidence="1">
    <location>
        <begin position="22"/>
        <end position="97"/>
    </location>
</feature>
<sequence length="97" mass="10922">MESFYRILILALAFQVSIVNCQLGLTGSNYIEQQLLCALDRGPCDVFGQQIKQALPGIIGNNCVACDQRRLANVERVARFVQKRYPNAWEAIVVKYS</sequence>
<dbReference type="PANTHER" id="PTHR11257">
    <property type="entry name" value="CHEMOSENSORY PROTEIN-RELATED"/>
    <property type="match status" value="1"/>
</dbReference>
<dbReference type="Pfam" id="PF03392">
    <property type="entry name" value="OS-D"/>
    <property type="match status" value="1"/>
</dbReference>
<organism evidence="2 3">
    <name type="scientific">Aquatica leii</name>
    <dbReference type="NCBI Taxonomy" id="1421715"/>
    <lineage>
        <taxon>Eukaryota</taxon>
        <taxon>Metazoa</taxon>
        <taxon>Ecdysozoa</taxon>
        <taxon>Arthropoda</taxon>
        <taxon>Hexapoda</taxon>
        <taxon>Insecta</taxon>
        <taxon>Pterygota</taxon>
        <taxon>Neoptera</taxon>
        <taxon>Endopterygota</taxon>
        <taxon>Coleoptera</taxon>
        <taxon>Polyphaga</taxon>
        <taxon>Elateriformia</taxon>
        <taxon>Elateroidea</taxon>
        <taxon>Lampyridae</taxon>
        <taxon>Luciolinae</taxon>
        <taxon>Aquatica</taxon>
    </lineage>
</organism>
<dbReference type="Proteomes" id="UP001353858">
    <property type="component" value="Unassembled WGS sequence"/>
</dbReference>
<dbReference type="SUPFAM" id="SSF100910">
    <property type="entry name" value="Chemosensory protein Csp2"/>
    <property type="match status" value="1"/>
</dbReference>
<dbReference type="PANTHER" id="PTHR11257:SF8">
    <property type="entry name" value="GEO08457P1"/>
    <property type="match status" value="1"/>
</dbReference>
<comment type="caution">
    <text evidence="2">The sequence shown here is derived from an EMBL/GenBank/DDBJ whole genome shotgun (WGS) entry which is preliminary data.</text>
</comment>
<keyword evidence="1" id="KW-0732">Signal</keyword>
<evidence type="ECO:0008006" key="4">
    <source>
        <dbReference type="Google" id="ProtNLM"/>
    </source>
</evidence>
<feature type="signal peptide" evidence="1">
    <location>
        <begin position="1"/>
        <end position="21"/>
    </location>
</feature>
<reference evidence="3" key="1">
    <citation type="submission" date="2023-01" db="EMBL/GenBank/DDBJ databases">
        <title>Key to firefly adult light organ development and bioluminescence: homeobox transcription factors regulate luciferase expression and transportation to peroxisome.</title>
        <authorList>
            <person name="Fu X."/>
        </authorList>
    </citation>
    <scope>NUCLEOTIDE SEQUENCE [LARGE SCALE GENOMIC DNA]</scope>
</reference>
<accession>A0AAN7PGH0</accession>
<dbReference type="Gene3D" id="1.10.2080.10">
    <property type="entry name" value="Insect odorant-binding protein A10/Ejaculatory bulb-specific protein 3"/>
    <property type="match status" value="1"/>
</dbReference>
<dbReference type="InterPro" id="IPR005055">
    <property type="entry name" value="A10/PebIII"/>
</dbReference>
<dbReference type="AlphaFoldDB" id="A0AAN7PGH0"/>
<protein>
    <recommendedName>
        <fullName evidence="4">Chemosensory protein</fullName>
    </recommendedName>
</protein>
<keyword evidence="3" id="KW-1185">Reference proteome</keyword>
<evidence type="ECO:0000256" key="1">
    <source>
        <dbReference type="SAM" id="SignalP"/>
    </source>
</evidence>